<feature type="compositionally biased region" description="Basic and acidic residues" evidence="1">
    <location>
        <begin position="42"/>
        <end position="56"/>
    </location>
</feature>
<dbReference type="Proteomes" id="UP000799538">
    <property type="component" value="Unassembled WGS sequence"/>
</dbReference>
<evidence type="ECO:0000313" key="3">
    <source>
        <dbReference type="Proteomes" id="UP000799538"/>
    </source>
</evidence>
<sequence>MNNLLTERSLETKNYKTVGHRIDAIETERAELRTQLANSEEQLTHSNKDNKELRDQNKALRERLAAIKSGTALEVIELEKEEALKEAAKEKAKREALEAQLRGLAEHDRAGAGHGSDEKEAVQAGEGRTNGAAEVNTSSILPQSTYSPPPPRDAPLPPLPLDLPERKPLPNGAAARSPSPASRARFGPQPPTEHQKGAGDSTASQGRDSNSVHSHASSSSLYGNSLRNGHTGHTGQGTNPPYHTFSPTLNATSPNLSPPLNLDGSFITIHGQHRPDGSLARHRESGQLKRSISENLDHASGLGIVAGHGRSDSLEGESVDGQDGTGLLTDGGRGPPGSTVWQARMDSRDQLTSRQNERKRSDGWGRKVSSYFGNGEKGS</sequence>
<feature type="compositionally biased region" description="Pro residues" evidence="1">
    <location>
        <begin position="147"/>
        <end position="161"/>
    </location>
</feature>
<feature type="compositionally biased region" description="Basic and acidic residues" evidence="1">
    <location>
        <begin position="85"/>
        <end position="97"/>
    </location>
</feature>
<proteinExistence type="predicted"/>
<protein>
    <submittedName>
        <fullName evidence="2">Uncharacterized protein</fullName>
    </submittedName>
</protein>
<evidence type="ECO:0000256" key="1">
    <source>
        <dbReference type="SAM" id="MobiDB-lite"/>
    </source>
</evidence>
<name>A0A6A6GBF9_9PEZI</name>
<feature type="compositionally biased region" description="Basic and acidic residues" evidence="1">
    <location>
        <begin position="345"/>
        <end position="365"/>
    </location>
</feature>
<feature type="region of interest" description="Disordered" evidence="1">
    <location>
        <begin position="306"/>
        <end position="379"/>
    </location>
</feature>
<organism evidence="2 3">
    <name type="scientific">Elsinoe ampelina</name>
    <dbReference type="NCBI Taxonomy" id="302913"/>
    <lineage>
        <taxon>Eukaryota</taxon>
        <taxon>Fungi</taxon>
        <taxon>Dikarya</taxon>
        <taxon>Ascomycota</taxon>
        <taxon>Pezizomycotina</taxon>
        <taxon>Dothideomycetes</taxon>
        <taxon>Dothideomycetidae</taxon>
        <taxon>Myriangiales</taxon>
        <taxon>Elsinoaceae</taxon>
        <taxon>Elsinoe</taxon>
    </lineage>
</organism>
<feature type="compositionally biased region" description="Polar residues" evidence="1">
    <location>
        <begin position="135"/>
        <end position="146"/>
    </location>
</feature>
<dbReference type="EMBL" id="ML992507">
    <property type="protein sequence ID" value="KAF2223065.1"/>
    <property type="molecule type" value="Genomic_DNA"/>
</dbReference>
<feature type="compositionally biased region" description="Low complexity" evidence="1">
    <location>
        <begin position="209"/>
        <end position="238"/>
    </location>
</feature>
<reference evidence="3" key="1">
    <citation type="journal article" date="2020" name="Stud. Mycol.">
        <title>101 Dothideomycetes genomes: A test case for predicting lifestyles and emergence of pathogens.</title>
        <authorList>
            <person name="Haridas S."/>
            <person name="Albert R."/>
            <person name="Binder M."/>
            <person name="Bloem J."/>
            <person name="LaButti K."/>
            <person name="Salamov A."/>
            <person name="Andreopoulos B."/>
            <person name="Baker S."/>
            <person name="Barry K."/>
            <person name="Bills G."/>
            <person name="Bluhm B."/>
            <person name="Cannon C."/>
            <person name="Castanera R."/>
            <person name="Culley D."/>
            <person name="Daum C."/>
            <person name="Ezra D."/>
            <person name="Gonzalez J."/>
            <person name="Henrissat B."/>
            <person name="Kuo A."/>
            <person name="Liang C."/>
            <person name="Lipzen A."/>
            <person name="Lutzoni F."/>
            <person name="Magnuson J."/>
            <person name="Mondo S."/>
            <person name="Nolan M."/>
            <person name="Ohm R."/>
            <person name="Pangilinan J."/>
            <person name="Park H.-J."/>
            <person name="Ramirez L."/>
            <person name="Alfaro M."/>
            <person name="Sun H."/>
            <person name="Tritt A."/>
            <person name="Yoshinaga Y."/>
            <person name="Zwiers L.-H."/>
            <person name="Turgeon B."/>
            <person name="Goodwin S."/>
            <person name="Spatafora J."/>
            <person name="Crous P."/>
            <person name="Grigoriev I."/>
        </authorList>
    </citation>
    <scope>NUCLEOTIDE SEQUENCE [LARGE SCALE GENOMIC DNA]</scope>
    <source>
        <strain evidence="3">CECT 20119</strain>
    </source>
</reference>
<feature type="compositionally biased region" description="Low complexity" evidence="1">
    <location>
        <begin position="169"/>
        <end position="185"/>
    </location>
</feature>
<feature type="compositionally biased region" description="Basic and acidic residues" evidence="1">
    <location>
        <begin position="273"/>
        <end position="289"/>
    </location>
</feature>
<feature type="compositionally biased region" description="Basic and acidic residues" evidence="1">
    <location>
        <begin position="104"/>
        <end position="121"/>
    </location>
</feature>
<feature type="compositionally biased region" description="Polar residues" evidence="1">
    <location>
        <begin position="239"/>
        <end position="255"/>
    </location>
</feature>
<gene>
    <name evidence="2" type="ORF">BDZ85DRAFT_121236</name>
</gene>
<dbReference type="AlphaFoldDB" id="A0A6A6GBF9"/>
<feature type="region of interest" description="Disordered" evidence="1">
    <location>
        <begin position="85"/>
        <end position="289"/>
    </location>
</feature>
<accession>A0A6A6GBF9</accession>
<evidence type="ECO:0000313" key="2">
    <source>
        <dbReference type="EMBL" id="KAF2223065.1"/>
    </source>
</evidence>
<keyword evidence="3" id="KW-1185">Reference proteome</keyword>
<feature type="region of interest" description="Disordered" evidence="1">
    <location>
        <begin position="37"/>
        <end position="56"/>
    </location>
</feature>